<keyword evidence="3" id="KW-1185">Reference proteome</keyword>
<dbReference type="Pfam" id="PF00294">
    <property type="entry name" value="PfkB"/>
    <property type="match status" value="1"/>
</dbReference>
<evidence type="ECO:0000313" key="2">
    <source>
        <dbReference type="EMBL" id="MBG6134620.1"/>
    </source>
</evidence>
<dbReference type="AlphaFoldDB" id="A0A8J7G802"/>
<accession>A0A8J7G802</accession>
<dbReference type="EMBL" id="JADOUF010000001">
    <property type="protein sequence ID" value="MBG6134620.1"/>
    <property type="molecule type" value="Genomic_DNA"/>
</dbReference>
<protein>
    <submittedName>
        <fullName evidence="2">Sugar/nucleoside kinase (Ribokinase family)</fullName>
    </submittedName>
</protein>
<gene>
    <name evidence="2" type="ORF">IW245_000814</name>
</gene>
<dbReference type="SUPFAM" id="SSF53613">
    <property type="entry name" value="Ribokinase-like"/>
    <property type="match status" value="1"/>
</dbReference>
<dbReference type="Proteomes" id="UP000622552">
    <property type="component" value="Unassembled WGS sequence"/>
</dbReference>
<keyword evidence="2" id="KW-0808">Transferase</keyword>
<organism evidence="2 3">
    <name type="scientific">Longispora fulva</name>
    <dbReference type="NCBI Taxonomy" id="619741"/>
    <lineage>
        <taxon>Bacteria</taxon>
        <taxon>Bacillati</taxon>
        <taxon>Actinomycetota</taxon>
        <taxon>Actinomycetes</taxon>
        <taxon>Micromonosporales</taxon>
        <taxon>Micromonosporaceae</taxon>
        <taxon>Longispora</taxon>
    </lineage>
</organism>
<dbReference type="GO" id="GO:0016301">
    <property type="term" value="F:kinase activity"/>
    <property type="evidence" value="ECO:0007669"/>
    <property type="project" value="UniProtKB-KW"/>
</dbReference>
<sequence>MDGLFVGLATVDLGYLVADYPSEDTKSTALDQVTAAGGPATNAAVAFAFLSGQARLVTVLGQHWITGLVRDDLTRHHVEVADLTPAEQAAPPTSSIIVSQSNASRTIVSLDATRTQAPAPTDPGALLGTAGIVLVDGHLVEPCSAIARAARATGTPVVFDGGRWKDTHAELLRHVDVAICSSRFAPPGAADAHDFLLDLGVRFVATTNGEGPIRWSTPNDQGVIKPPSVVAVDTLGAGDIFHGAFCHYFAAGRDFLGALENAATVAAASCEQFGTRAWMVTGRERFPG</sequence>
<dbReference type="Gene3D" id="3.40.1190.20">
    <property type="match status" value="1"/>
</dbReference>
<proteinExistence type="predicted"/>
<evidence type="ECO:0000259" key="1">
    <source>
        <dbReference type="Pfam" id="PF00294"/>
    </source>
</evidence>
<dbReference type="InterPro" id="IPR052562">
    <property type="entry name" value="Ketohexokinase-related"/>
</dbReference>
<dbReference type="InterPro" id="IPR011611">
    <property type="entry name" value="PfkB_dom"/>
</dbReference>
<reference evidence="2" key="1">
    <citation type="submission" date="2020-11" db="EMBL/GenBank/DDBJ databases">
        <title>Sequencing the genomes of 1000 actinobacteria strains.</title>
        <authorList>
            <person name="Klenk H.-P."/>
        </authorList>
    </citation>
    <scope>NUCLEOTIDE SEQUENCE</scope>
    <source>
        <strain evidence="2">DSM 45356</strain>
    </source>
</reference>
<comment type="caution">
    <text evidence="2">The sequence shown here is derived from an EMBL/GenBank/DDBJ whole genome shotgun (WGS) entry which is preliminary data.</text>
</comment>
<dbReference type="PANTHER" id="PTHR42774">
    <property type="entry name" value="PHOSPHOTRANSFERASE SYSTEM TRANSPORT PROTEIN"/>
    <property type="match status" value="1"/>
</dbReference>
<keyword evidence="2" id="KW-0418">Kinase</keyword>
<name>A0A8J7G802_9ACTN</name>
<evidence type="ECO:0000313" key="3">
    <source>
        <dbReference type="Proteomes" id="UP000622552"/>
    </source>
</evidence>
<dbReference type="InterPro" id="IPR029056">
    <property type="entry name" value="Ribokinase-like"/>
</dbReference>
<feature type="domain" description="Carbohydrate kinase PfkB" evidence="1">
    <location>
        <begin position="6"/>
        <end position="277"/>
    </location>
</feature>
<dbReference type="RefSeq" id="WP_197001833.1">
    <property type="nucleotide sequence ID" value="NZ_BONS01000023.1"/>
</dbReference>
<dbReference type="PANTHER" id="PTHR42774:SF3">
    <property type="entry name" value="KETOHEXOKINASE"/>
    <property type="match status" value="1"/>
</dbReference>